<dbReference type="Gene3D" id="3.90.1640.10">
    <property type="entry name" value="inorganic pyrophosphatase (n-terminal core)"/>
    <property type="match status" value="1"/>
</dbReference>
<dbReference type="GeneID" id="56084925"/>
<dbReference type="OrthoDB" id="233116at2157"/>
<dbReference type="EMBL" id="CP058909">
    <property type="protein sequence ID" value="QLH83772.1"/>
    <property type="molecule type" value="Genomic_DNA"/>
</dbReference>
<evidence type="ECO:0000313" key="2">
    <source>
        <dbReference type="EMBL" id="QLH83772.1"/>
    </source>
</evidence>
<dbReference type="Pfam" id="PF01368">
    <property type="entry name" value="DHH"/>
    <property type="match status" value="1"/>
</dbReference>
<keyword evidence="3" id="KW-1185">Reference proteome</keyword>
<dbReference type="SUPFAM" id="SSF64182">
    <property type="entry name" value="DHH phosphoesterases"/>
    <property type="match status" value="1"/>
</dbReference>
<dbReference type="Proteomes" id="UP000509346">
    <property type="component" value="Chromosome"/>
</dbReference>
<sequence>MREAIADELVDSAKIAVVVHTHADLDAIGSAVGLATTVDAEGTIVTPGSVQSAAATLLETCDVTVDSDAHLDAYDLSVVVDAPSQERIAPSDPVAAAPPCAVIDHHDPDDLQTAADLTHIDSSAPATAVLVSQVLEGGGFDVSETAAMALAAGLLDDTGFRAIIGEDTYEPAAKLLEQAGDARSVLPSLWETDVPWSERMATAKALVRANGYKAGQTILLTTTVGGEETAAAHALLAGNADIAITVSPRSDQTRVVARTSDSTDIDLALPEAVLEPLAREFGGDGGGHSGAGVAKLETTDTEAVENRTVLLIGNALGVQFGQFS</sequence>
<evidence type="ECO:0000313" key="3">
    <source>
        <dbReference type="Proteomes" id="UP000509346"/>
    </source>
</evidence>
<dbReference type="RefSeq" id="WP_179918814.1">
    <property type="nucleotide sequence ID" value="NZ_CP058909.1"/>
</dbReference>
<dbReference type="PANTHER" id="PTHR47618:SF1">
    <property type="entry name" value="BIFUNCTIONAL OLIGORIBONUCLEASE AND PAP PHOSPHATASE NRNA"/>
    <property type="match status" value="1"/>
</dbReference>
<accession>A0A7D5TV51</accession>
<feature type="domain" description="DDH" evidence="1">
    <location>
        <begin position="14"/>
        <end position="153"/>
    </location>
</feature>
<dbReference type="InterPro" id="IPR051319">
    <property type="entry name" value="Oligoribo/pAp-PDE_c-di-AMP_PDE"/>
</dbReference>
<reference evidence="2 3" key="1">
    <citation type="submission" date="2020-07" db="EMBL/GenBank/DDBJ databases">
        <title>Halosimplex litoreum sp. nov. and Halosimplex rubrum sp. nov., isolated from different salt environments.</title>
        <authorList>
            <person name="Cui H."/>
        </authorList>
    </citation>
    <scope>NUCLEOTIDE SEQUENCE [LARGE SCALE GENOMIC DNA]</scope>
    <source>
        <strain evidence="2 3">R2</strain>
    </source>
</reference>
<dbReference type="InterPro" id="IPR038763">
    <property type="entry name" value="DHH_sf"/>
</dbReference>
<name>A0A7D5TV51_9EURY</name>
<dbReference type="PANTHER" id="PTHR47618">
    <property type="entry name" value="BIFUNCTIONAL OLIGORIBONUCLEASE AND PAP PHOSPHATASE NRNA"/>
    <property type="match status" value="1"/>
</dbReference>
<dbReference type="InterPro" id="IPR001667">
    <property type="entry name" value="DDH_dom"/>
</dbReference>
<evidence type="ECO:0000259" key="1">
    <source>
        <dbReference type="Pfam" id="PF01368"/>
    </source>
</evidence>
<gene>
    <name evidence="2" type="ORF">HZS54_20010</name>
</gene>
<dbReference type="KEGG" id="hpel:HZS54_20010"/>
<dbReference type="AlphaFoldDB" id="A0A7D5TV51"/>
<protein>
    <submittedName>
        <fullName evidence="2">DHH family phosphoesterase</fullName>
    </submittedName>
</protein>
<organism evidence="2 3">
    <name type="scientific">Halosimplex pelagicum</name>
    <dbReference type="NCBI Taxonomy" id="869886"/>
    <lineage>
        <taxon>Archaea</taxon>
        <taxon>Methanobacteriati</taxon>
        <taxon>Methanobacteriota</taxon>
        <taxon>Stenosarchaea group</taxon>
        <taxon>Halobacteria</taxon>
        <taxon>Halobacteriales</taxon>
        <taxon>Haloarculaceae</taxon>
        <taxon>Halosimplex</taxon>
    </lineage>
</organism>
<proteinExistence type="predicted"/>